<evidence type="ECO:0000256" key="6">
    <source>
        <dbReference type="ARBA" id="ARBA00022792"/>
    </source>
</evidence>
<keyword evidence="10" id="KW-0472">Membrane</keyword>
<reference evidence="14" key="1">
    <citation type="submission" date="2013-04" db="EMBL/GenBank/DDBJ databases">
        <authorList>
            <person name="Qu J."/>
            <person name="Murali S.C."/>
            <person name="Bandaranaike D."/>
            <person name="Bellair M."/>
            <person name="Blankenburg K."/>
            <person name="Chao H."/>
            <person name="Dinh H."/>
            <person name="Doddapaneni H."/>
            <person name="Downs B."/>
            <person name="Dugan-Rocha S."/>
            <person name="Elkadiri S."/>
            <person name="Gnanaolivu R.D."/>
            <person name="Hernandez B."/>
            <person name="Javaid M."/>
            <person name="Jayaseelan J.C."/>
            <person name="Lee S."/>
            <person name="Li M."/>
            <person name="Ming W."/>
            <person name="Munidasa M."/>
            <person name="Muniz J."/>
            <person name="Nguyen L."/>
            <person name="Ongeri F."/>
            <person name="Osuji N."/>
            <person name="Pu L.-L."/>
            <person name="Puazo M."/>
            <person name="Qu C."/>
            <person name="Quiroz J."/>
            <person name="Raj R."/>
            <person name="Weissenberger G."/>
            <person name="Xin Y."/>
            <person name="Zou X."/>
            <person name="Han Y."/>
            <person name="Richards S."/>
            <person name="Worley K."/>
            <person name="Muzny D."/>
            <person name="Gibbs R."/>
        </authorList>
    </citation>
    <scope>NUCLEOTIDE SEQUENCE</scope>
    <source>
        <strain evidence="14">Sampled in the wild</strain>
    </source>
</reference>
<dbReference type="Proteomes" id="UP000792457">
    <property type="component" value="Unassembled WGS sequence"/>
</dbReference>
<dbReference type="InterPro" id="IPR036656">
    <property type="entry name" value="QCR9_sf"/>
</dbReference>
<name>A0A8K0P2H5_LADFU</name>
<evidence type="ECO:0000256" key="5">
    <source>
        <dbReference type="ARBA" id="ARBA00022692"/>
    </source>
</evidence>
<dbReference type="PANTHER" id="PTHR12980">
    <property type="entry name" value="UBIQUINOL-CYTOCHROME C REDUCTASE COMPLEX, SUBUNIT X"/>
    <property type="match status" value="1"/>
</dbReference>
<keyword evidence="15" id="KW-1185">Reference proteome</keyword>
<reference evidence="14" key="2">
    <citation type="submission" date="2017-10" db="EMBL/GenBank/DDBJ databases">
        <title>Ladona fulva Genome sequencing and assembly.</title>
        <authorList>
            <person name="Murali S."/>
            <person name="Richards S."/>
            <person name="Bandaranaike D."/>
            <person name="Bellair M."/>
            <person name="Blankenburg K."/>
            <person name="Chao H."/>
            <person name="Dinh H."/>
            <person name="Doddapaneni H."/>
            <person name="Dugan-Rocha S."/>
            <person name="Elkadiri S."/>
            <person name="Gnanaolivu R."/>
            <person name="Hernandez B."/>
            <person name="Skinner E."/>
            <person name="Javaid M."/>
            <person name="Lee S."/>
            <person name="Li M."/>
            <person name="Ming W."/>
            <person name="Munidasa M."/>
            <person name="Muniz J."/>
            <person name="Nguyen L."/>
            <person name="Hughes D."/>
            <person name="Osuji N."/>
            <person name="Pu L.-L."/>
            <person name="Puazo M."/>
            <person name="Qu C."/>
            <person name="Quiroz J."/>
            <person name="Raj R."/>
            <person name="Weissenberger G."/>
            <person name="Xin Y."/>
            <person name="Zou X."/>
            <person name="Han Y."/>
            <person name="Worley K."/>
            <person name="Muzny D."/>
            <person name="Gibbs R."/>
        </authorList>
    </citation>
    <scope>NUCLEOTIDE SEQUENCE</scope>
    <source>
        <strain evidence="14">Sampled in the wild</strain>
    </source>
</reference>
<evidence type="ECO:0000256" key="1">
    <source>
        <dbReference type="ARBA" id="ARBA00004434"/>
    </source>
</evidence>
<feature type="region of interest" description="Disordered" evidence="13">
    <location>
        <begin position="197"/>
        <end position="227"/>
    </location>
</feature>
<keyword evidence="6" id="KW-0999">Mitochondrion inner membrane</keyword>
<proteinExistence type="inferred from homology"/>
<evidence type="ECO:0000256" key="4">
    <source>
        <dbReference type="ARBA" id="ARBA00022660"/>
    </source>
</evidence>
<dbReference type="GO" id="GO:0005743">
    <property type="term" value="C:mitochondrial inner membrane"/>
    <property type="evidence" value="ECO:0007669"/>
    <property type="project" value="UniProtKB-SubCell"/>
</dbReference>
<evidence type="ECO:0000256" key="10">
    <source>
        <dbReference type="ARBA" id="ARBA00023136"/>
    </source>
</evidence>
<keyword evidence="4" id="KW-0679">Respiratory chain</keyword>
<evidence type="ECO:0000256" key="13">
    <source>
        <dbReference type="SAM" id="MobiDB-lite"/>
    </source>
</evidence>
<keyword evidence="9" id="KW-0496">Mitochondrion</keyword>
<comment type="subcellular location">
    <subcellularLocation>
        <location evidence="1">Mitochondrion inner membrane</location>
        <topology evidence="1">Single-pass membrane protein</topology>
    </subcellularLocation>
</comment>
<keyword evidence="5" id="KW-0812">Transmembrane</keyword>
<comment type="similarity">
    <text evidence="2">Belongs to the UQCR10/QCR9 family.</text>
</comment>
<comment type="caution">
    <text evidence="14">The sequence shown here is derived from an EMBL/GenBank/DDBJ whole genome shotgun (WGS) entry which is preliminary data.</text>
</comment>
<evidence type="ECO:0000313" key="15">
    <source>
        <dbReference type="Proteomes" id="UP000792457"/>
    </source>
</evidence>
<evidence type="ECO:0000256" key="12">
    <source>
        <dbReference type="ARBA" id="ARBA00076299"/>
    </source>
</evidence>
<dbReference type="GO" id="GO:0045275">
    <property type="term" value="C:respiratory chain complex III"/>
    <property type="evidence" value="ECO:0007669"/>
    <property type="project" value="InterPro"/>
</dbReference>
<sequence length="227" mass="26961">MAGFSTTVYNALFKRTSTFALTVAVSAFFFERTFELISESMFNSMNKGKLWKDIKHNSITSNIKEFYTQKKLLEATLPFYAQSAYWLRKLCDRIHKVSLFHPKHYKFLLWHLRLLKMMARSNYYGFDENRQIFCEESHSYWGVQKMEEDEDWQHPASHQTELDQTQNQHQMKILENMNFSSTQISMAEHSSFWESWDSTRSPESLPPKTGTLPTRAQINLRVKRQES</sequence>
<dbReference type="AlphaFoldDB" id="A0A8K0P2H5"/>
<keyword evidence="7" id="KW-0249">Electron transport</keyword>
<dbReference type="Gene3D" id="1.20.5.260">
    <property type="entry name" value="Cytochrome b-c1 complex subunit 9"/>
    <property type="match status" value="1"/>
</dbReference>
<evidence type="ECO:0000256" key="2">
    <source>
        <dbReference type="ARBA" id="ARBA00007856"/>
    </source>
</evidence>
<dbReference type="FunFam" id="1.20.5.260:FF:000001">
    <property type="entry name" value="Cytochrome b-c1 complex subunit 9"/>
    <property type="match status" value="1"/>
</dbReference>
<evidence type="ECO:0000256" key="7">
    <source>
        <dbReference type="ARBA" id="ARBA00022982"/>
    </source>
</evidence>
<dbReference type="SUPFAM" id="SSF81514">
    <property type="entry name" value="Subunit X (non-heme 7 kDa protein) of cytochrome bc1 complex (Ubiquinol-cytochrome c reductase)"/>
    <property type="match status" value="1"/>
</dbReference>
<dbReference type="EMBL" id="KZ308717">
    <property type="protein sequence ID" value="KAG8233405.1"/>
    <property type="molecule type" value="Genomic_DNA"/>
</dbReference>
<evidence type="ECO:0000256" key="3">
    <source>
        <dbReference type="ARBA" id="ARBA00022448"/>
    </source>
</evidence>
<dbReference type="InterPro" id="IPR008027">
    <property type="entry name" value="QCR9"/>
</dbReference>
<evidence type="ECO:0000256" key="8">
    <source>
        <dbReference type="ARBA" id="ARBA00022989"/>
    </source>
</evidence>
<accession>A0A8K0P2H5</accession>
<dbReference type="PANTHER" id="PTHR12980:SF0">
    <property type="entry name" value="CYTOCHROME B-C1 COMPLEX SUBUNIT 9"/>
    <property type="match status" value="1"/>
</dbReference>
<organism evidence="14 15">
    <name type="scientific">Ladona fulva</name>
    <name type="common">Scarce chaser dragonfly</name>
    <name type="synonym">Libellula fulva</name>
    <dbReference type="NCBI Taxonomy" id="123851"/>
    <lineage>
        <taxon>Eukaryota</taxon>
        <taxon>Metazoa</taxon>
        <taxon>Ecdysozoa</taxon>
        <taxon>Arthropoda</taxon>
        <taxon>Hexapoda</taxon>
        <taxon>Insecta</taxon>
        <taxon>Pterygota</taxon>
        <taxon>Palaeoptera</taxon>
        <taxon>Odonata</taxon>
        <taxon>Epiprocta</taxon>
        <taxon>Anisoptera</taxon>
        <taxon>Libelluloidea</taxon>
        <taxon>Libellulidae</taxon>
        <taxon>Ladona</taxon>
    </lineage>
</organism>
<keyword evidence="3" id="KW-0813">Transport</keyword>
<evidence type="ECO:0000313" key="14">
    <source>
        <dbReference type="EMBL" id="KAG8233405.1"/>
    </source>
</evidence>
<gene>
    <name evidence="14" type="ORF">J437_LFUL013398</name>
</gene>
<keyword evidence="8" id="KW-1133">Transmembrane helix</keyword>
<evidence type="ECO:0000256" key="9">
    <source>
        <dbReference type="ARBA" id="ARBA00023128"/>
    </source>
</evidence>
<dbReference type="OrthoDB" id="44067at2759"/>
<dbReference type="GO" id="GO:0006122">
    <property type="term" value="P:mitochondrial electron transport, ubiquinol to cytochrome c"/>
    <property type="evidence" value="ECO:0007669"/>
    <property type="project" value="InterPro"/>
</dbReference>
<protein>
    <recommendedName>
        <fullName evidence="11">Cytochrome b-c1 complex subunit 9</fullName>
    </recommendedName>
    <alternativeName>
        <fullName evidence="12">Complex III subunit X</fullName>
    </alternativeName>
</protein>
<evidence type="ECO:0000256" key="11">
    <source>
        <dbReference type="ARBA" id="ARBA00068509"/>
    </source>
</evidence>
<dbReference type="Pfam" id="PF05365">
    <property type="entry name" value="UCR_UQCRX_QCR9"/>
    <property type="match status" value="1"/>
</dbReference>